<sequence length="27" mass="2930">MDFRMRKKLYKAGKMWVAAATAAAGVG</sequence>
<dbReference type="InterPro" id="IPR022263">
    <property type="entry name" value="KxYKxGKxW"/>
</dbReference>
<evidence type="ECO:0000313" key="2">
    <source>
        <dbReference type="EMBL" id="GAP05137.1"/>
    </source>
</evidence>
<dbReference type="Proteomes" id="UP000064514">
    <property type="component" value="Unassembled WGS sequence"/>
</dbReference>
<feature type="non-terminal residue" evidence="2">
    <location>
        <position position="27"/>
    </location>
</feature>
<proteinExistence type="predicted"/>
<reference evidence="2" key="1">
    <citation type="journal article" date="2015" name="BMC Genomics">
        <title>Comparative genomics of Fructobacillus spp. and Leuconostoc spp. reveals niche-specific evolution of Fructobacillus spp.</title>
        <authorList>
            <person name="Endo A."/>
            <person name="Tanizawa Y."/>
            <person name="Tanaka N."/>
            <person name="Maeno S."/>
            <person name="Kumar H."/>
            <person name="Shiwa Y."/>
            <person name="Okada S."/>
            <person name="Yoshikawa H."/>
            <person name="Dicks L."/>
            <person name="Nakagawa J."/>
            <person name="Arita M."/>
        </authorList>
    </citation>
    <scope>NUCLEOTIDE SEQUENCE [LARGE SCALE GENOMIC DNA]</scope>
    <source>
        <strain evidence="2">F214-1</strain>
    </source>
</reference>
<name>A0A3F3H6J3_9LACO</name>
<dbReference type="AlphaFoldDB" id="A0A3F3H6J3"/>
<dbReference type="NCBIfam" id="TIGR03715">
    <property type="entry name" value="KxYKxGKxW"/>
    <property type="match status" value="1"/>
</dbReference>
<accession>A0A3F3H6J3</accession>
<keyword evidence="1" id="KW-0732">Signal</keyword>
<gene>
    <name evidence="2" type="ORF">FTRO_0690010</name>
</gene>
<dbReference type="EMBL" id="DF968146">
    <property type="protein sequence ID" value="GAP05137.1"/>
    <property type="molecule type" value="Genomic_DNA"/>
</dbReference>
<dbReference type="Pfam" id="PF19258">
    <property type="entry name" value="KxYKxGKxW_sig"/>
    <property type="match status" value="1"/>
</dbReference>
<evidence type="ECO:0000256" key="1">
    <source>
        <dbReference type="ARBA" id="ARBA00022729"/>
    </source>
</evidence>
<protein>
    <submittedName>
        <fullName evidence="2">Uncharacterized protein</fullName>
    </submittedName>
</protein>
<organism evidence="2">
    <name type="scientific">Fructobacillus tropaeoli</name>
    <dbReference type="NCBI Taxonomy" id="709323"/>
    <lineage>
        <taxon>Bacteria</taxon>
        <taxon>Bacillati</taxon>
        <taxon>Bacillota</taxon>
        <taxon>Bacilli</taxon>
        <taxon>Lactobacillales</taxon>
        <taxon>Lactobacillaceae</taxon>
        <taxon>Fructobacillus</taxon>
    </lineage>
</organism>